<gene>
    <name evidence="4" type="ORF">WS67_20720</name>
</gene>
<dbReference type="GO" id="GO:0016740">
    <property type="term" value="F:transferase activity"/>
    <property type="evidence" value="ECO:0007669"/>
    <property type="project" value="UniProtKB-KW"/>
</dbReference>
<dbReference type="Pfam" id="PF16861">
    <property type="entry name" value="Carbam_trans_C"/>
    <property type="match status" value="1"/>
</dbReference>
<dbReference type="InterPro" id="IPR038152">
    <property type="entry name" value="Carbam_trans_C_sf"/>
</dbReference>
<dbReference type="OrthoDB" id="9780777at2"/>
<sequence>MHVLGISGLDRAVSFREQHYPNIQRRELRITQGLDAAAALVGPGGIVGAAAEERFTGHKGTERFPAGAIDAVLAQAGLRLNQVDRIAHGFAYDAVAASLAQTGDARAEFEQVQSRDAQLSVLRERWGDGPWDEKFVQVPHHLAHAASAYYPSGMDDALVFVSDGMGETESASIWIGRNGRLTRVASVSHRHSLGVLYGLFTLHLGFRFNSGEYKVMGLAPYGDPRPYFAKLSELVRLQDDGFYTIPILQLNETPLEMATYRASSRVIEELVGKPRLPDEPITQAHMDLAAALQAVLQNTTLHTLRTFKASTGARHLCMAGGVALNCTANGVVLRSRLFKRTFVQPASGDDGTALGAALYVQSEHDPDAVMQPMSMPFWGTHEDDGAIRAALDKPWLDVRRFDDAVELARVTADLLAHEQIVGWFQGAMEFGPRALGNRSILADPRSPSMRARVNALVKKREDFRPFAPAVLANRAPEFFDIKAGEVETFAHMLYVTGVKAAHRNALPAVTHCDGSARVQTVFAERNPRFYQLLEAFEHAAGIPILLNTSFNVRGQPIVRTADEAVETFREARLDALVIGNCLATLKA</sequence>
<feature type="domain" description="Carbamoyltransferase C-terminal" evidence="3">
    <location>
        <begin position="412"/>
        <end position="582"/>
    </location>
</feature>
<protein>
    <submittedName>
        <fullName evidence="4">Carbamoyltransferase</fullName>
    </submittedName>
</protein>
<dbReference type="Pfam" id="PF02543">
    <property type="entry name" value="Carbam_trans_N"/>
    <property type="match status" value="1"/>
</dbReference>
<dbReference type="InterPro" id="IPR043129">
    <property type="entry name" value="ATPase_NBD"/>
</dbReference>
<dbReference type="InterPro" id="IPR051338">
    <property type="entry name" value="NodU/CmcH_Carbamoyltrnsfr"/>
</dbReference>
<dbReference type="EMBL" id="LOWA01000054">
    <property type="protein sequence ID" value="KVE24524.1"/>
    <property type="molecule type" value="Genomic_DNA"/>
</dbReference>
<reference evidence="4 5" key="1">
    <citation type="submission" date="2015-11" db="EMBL/GenBank/DDBJ databases">
        <title>Expanding the genomic diversity of Burkholderia species for the development of highly accurate diagnostics.</title>
        <authorList>
            <person name="Sahl J."/>
            <person name="Keim P."/>
            <person name="Wagner D."/>
        </authorList>
    </citation>
    <scope>NUCLEOTIDE SEQUENCE [LARGE SCALE GENOMIC DNA]</scope>
    <source>
        <strain evidence="4 5">TSV85</strain>
    </source>
</reference>
<organism evidence="4 5">
    <name type="scientific">Burkholderia singularis</name>
    <dbReference type="NCBI Taxonomy" id="1503053"/>
    <lineage>
        <taxon>Bacteria</taxon>
        <taxon>Pseudomonadati</taxon>
        <taxon>Pseudomonadota</taxon>
        <taxon>Betaproteobacteria</taxon>
        <taxon>Burkholderiales</taxon>
        <taxon>Burkholderiaceae</taxon>
        <taxon>Burkholderia</taxon>
        <taxon>pseudomallei group</taxon>
    </lineage>
</organism>
<evidence type="ECO:0000259" key="2">
    <source>
        <dbReference type="Pfam" id="PF02543"/>
    </source>
</evidence>
<dbReference type="InterPro" id="IPR031730">
    <property type="entry name" value="Carbam_trans_C"/>
</dbReference>
<name>A0A103DXH0_9BURK</name>
<keyword evidence="4" id="KW-0808">Transferase</keyword>
<proteinExistence type="inferred from homology"/>
<dbReference type="PANTHER" id="PTHR34847">
    <property type="entry name" value="NODULATION PROTEIN U"/>
    <property type="match status" value="1"/>
</dbReference>
<dbReference type="InterPro" id="IPR003696">
    <property type="entry name" value="Carbtransf_dom"/>
</dbReference>
<dbReference type="PANTHER" id="PTHR34847:SF1">
    <property type="entry name" value="NODULATION PROTEIN U"/>
    <property type="match status" value="1"/>
</dbReference>
<accession>A0A103DXH0</accession>
<evidence type="ECO:0000256" key="1">
    <source>
        <dbReference type="ARBA" id="ARBA00006129"/>
    </source>
</evidence>
<feature type="domain" description="Carbamoyltransferase" evidence="2">
    <location>
        <begin position="35"/>
        <end position="358"/>
    </location>
</feature>
<evidence type="ECO:0000313" key="4">
    <source>
        <dbReference type="EMBL" id="KVE24524.1"/>
    </source>
</evidence>
<evidence type="ECO:0000313" key="5">
    <source>
        <dbReference type="Proteomes" id="UP000062788"/>
    </source>
</evidence>
<dbReference type="Gene3D" id="3.90.870.20">
    <property type="entry name" value="Carbamoyltransferase, C-terminal domain"/>
    <property type="match status" value="1"/>
</dbReference>
<comment type="similarity">
    <text evidence="1">Belongs to the NodU/CmcH family.</text>
</comment>
<keyword evidence="5" id="KW-1185">Reference proteome</keyword>
<dbReference type="AlphaFoldDB" id="A0A103DXH0"/>
<evidence type="ECO:0000259" key="3">
    <source>
        <dbReference type="Pfam" id="PF16861"/>
    </source>
</evidence>
<dbReference type="RefSeq" id="WP_059519744.1">
    <property type="nucleotide sequence ID" value="NZ_LOWA01000054.1"/>
</dbReference>
<dbReference type="SUPFAM" id="SSF53067">
    <property type="entry name" value="Actin-like ATPase domain"/>
    <property type="match status" value="1"/>
</dbReference>
<dbReference type="Gene3D" id="3.30.420.40">
    <property type="match status" value="2"/>
</dbReference>
<comment type="caution">
    <text evidence="4">The sequence shown here is derived from an EMBL/GenBank/DDBJ whole genome shotgun (WGS) entry which is preliminary data.</text>
</comment>
<dbReference type="Proteomes" id="UP000062788">
    <property type="component" value="Unassembled WGS sequence"/>
</dbReference>